<organism evidence="1 2">
    <name type="scientific">Streptomyces melanosporofaciens</name>
    <dbReference type="NCBI Taxonomy" id="67327"/>
    <lineage>
        <taxon>Bacteria</taxon>
        <taxon>Bacillati</taxon>
        <taxon>Actinomycetota</taxon>
        <taxon>Actinomycetes</taxon>
        <taxon>Kitasatosporales</taxon>
        <taxon>Streptomycetaceae</taxon>
        <taxon>Streptomyces</taxon>
        <taxon>Streptomyces violaceusniger group</taxon>
    </lineage>
</organism>
<evidence type="ECO:0000313" key="1">
    <source>
        <dbReference type="EMBL" id="SEB29976.1"/>
    </source>
</evidence>
<evidence type="ECO:0000313" key="2">
    <source>
        <dbReference type="Proteomes" id="UP000198609"/>
    </source>
</evidence>
<name>A0A1H4I8A3_STRMJ</name>
<dbReference type="SUPFAM" id="SSF48208">
    <property type="entry name" value="Six-hairpin glycosidases"/>
    <property type="match status" value="1"/>
</dbReference>
<dbReference type="EMBL" id="FNST01000001">
    <property type="protein sequence ID" value="SEB29976.1"/>
    <property type="molecule type" value="Genomic_DNA"/>
</dbReference>
<accession>A0A1H4I8A3</accession>
<sequence length="147" mass="16318">MERMGRLLRGRRTLVHVGRWVTGDSEIECREALAAPADPGRLVLLRRIRAVRGDARTAEARRPPREWENRWWTHSGLCAVAGLRAVAREVRGRAARDCDDLADTILRETRCSCLSPAGHWARAEDDEGPEAALLLPPARGCLPPGDP</sequence>
<dbReference type="InterPro" id="IPR008928">
    <property type="entry name" value="6-hairpin_glycosidase_sf"/>
</dbReference>
<dbReference type="RefSeq" id="WP_143059711.1">
    <property type="nucleotide sequence ID" value="NZ_FNST01000001.1"/>
</dbReference>
<dbReference type="AlphaFoldDB" id="A0A1H4I8A3"/>
<proteinExistence type="predicted"/>
<reference evidence="2" key="1">
    <citation type="submission" date="2016-10" db="EMBL/GenBank/DDBJ databases">
        <authorList>
            <person name="Varghese N."/>
            <person name="Submissions S."/>
        </authorList>
    </citation>
    <scope>NUCLEOTIDE SEQUENCE [LARGE SCALE GENOMIC DNA]</scope>
    <source>
        <strain evidence="2">DSM 40318</strain>
    </source>
</reference>
<dbReference type="GO" id="GO:0005975">
    <property type="term" value="P:carbohydrate metabolic process"/>
    <property type="evidence" value="ECO:0007669"/>
    <property type="project" value="InterPro"/>
</dbReference>
<protein>
    <submittedName>
        <fullName evidence="1">Uncharacterized protein</fullName>
    </submittedName>
</protein>
<dbReference type="Proteomes" id="UP000198609">
    <property type="component" value="Unassembled WGS sequence"/>
</dbReference>
<keyword evidence="2" id="KW-1185">Reference proteome</keyword>
<gene>
    <name evidence="1" type="ORF">SAMN04490356_0128</name>
</gene>